<reference evidence="1" key="2">
    <citation type="journal article" date="2024" name="Plant">
        <title>Genomic evolution and insights into agronomic trait innovations of Sesamum species.</title>
        <authorList>
            <person name="Miao H."/>
            <person name="Wang L."/>
            <person name="Qu L."/>
            <person name="Liu H."/>
            <person name="Sun Y."/>
            <person name="Le M."/>
            <person name="Wang Q."/>
            <person name="Wei S."/>
            <person name="Zheng Y."/>
            <person name="Lin W."/>
            <person name="Duan Y."/>
            <person name="Cao H."/>
            <person name="Xiong S."/>
            <person name="Wang X."/>
            <person name="Wei L."/>
            <person name="Li C."/>
            <person name="Ma Q."/>
            <person name="Ju M."/>
            <person name="Zhao R."/>
            <person name="Li G."/>
            <person name="Mu C."/>
            <person name="Tian Q."/>
            <person name="Mei H."/>
            <person name="Zhang T."/>
            <person name="Gao T."/>
            <person name="Zhang H."/>
        </authorList>
    </citation>
    <scope>NUCLEOTIDE SEQUENCE</scope>
    <source>
        <strain evidence="1">G01</strain>
    </source>
</reference>
<dbReference type="AlphaFoldDB" id="A0AAW2KWA1"/>
<evidence type="ECO:0000313" key="1">
    <source>
        <dbReference type="EMBL" id="KAL0310783.1"/>
    </source>
</evidence>
<accession>A0AAW2KWA1</accession>
<comment type="caution">
    <text evidence="1">The sequence shown here is derived from an EMBL/GenBank/DDBJ whole genome shotgun (WGS) entry which is preliminary data.</text>
</comment>
<sequence length="136" mass="15277">MPRNLFAALDCFGFELEDFYDESATYVIPLYRVDHSHVSEEAAKFYERRSVDDPVVCANARVIRTSSRIGVSLVSDSRRRTADASMCRRSMGRQIALRVRKSCKAEGNDEFRYAVNDIREDCGSAHTGGGPYGARV</sequence>
<name>A0AAW2KWA1_9LAMI</name>
<proteinExistence type="predicted"/>
<gene>
    <name evidence="1" type="ORF">Sangu_2373000</name>
</gene>
<organism evidence="1">
    <name type="scientific">Sesamum angustifolium</name>
    <dbReference type="NCBI Taxonomy" id="2727405"/>
    <lineage>
        <taxon>Eukaryota</taxon>
        <taxon>Viridiplantae</taxon>
        <taxon>Streptophyta</taxon>
        <taxon>Embryophyta</taxon>
        <taxon>Tracheophyta</taxon>
        <taxon>Spermatophyta</taxon>
        <taxon>Magnoliopsida</taxon>
        <taxon>eudicotyledons</taxon>
        <taxon>Gunneridae</taxon>
        <taxon>Pentapetalae</taxon>
        <taxon>asterids</taxon>
        <taxon>lamiids</taxon>
        <taxon>Lamiales</taxon>
        <taxon>Pedaliaceae</taxon>
        <taxon>Sesamum</taxon>
    </lineage>
</organism>
<reference evidence="1" key="1">
    <citation type="submission" date="2020-06" db="EMBL/GenBank/DDBJ databases">
        <authorList>
            <person name="Li T."/>
            <person name="Hu X."/>
            <person name="Zhang T."/>
            <person name="Song X."/>
            <person name="Zhang H."/>
            <person name="Dai N."/>
            <person name="Sheng W."/>
            <person name="Hou X."/>
            <person name="Wei L."/>
        </authorList>
    </citation>
    <scope>NUCLEOTIDE SEQUENCE</scope>
    <source>
        <strain evidence="1">G01</strain>
        <tissue evidence="1">Leaf</tissue>
    </source>
</reference>
<protein>
    <submittedName>
        <fullName evidence="1">Uncharacterized protein</fullName>
    </submittedName>
</protein>
<dbReference type="EMBL" id="JACGWK010000016">
    <property type="protein sequence ID" value="KAL0310783.1"/>
    <property type="molecule type" value="Genomic_DNA"/>
</dbReference>